<name>A0A3N4L0R9_9PEZI</name>
<dbReference type="OrthoDB" id="5422587at2759"/>
<accession>A0A3N4L0R9</accession>
<dbReference type="AlphaFoldDB" id="A0A3N4L0R9"/>
<dbReference type="Proteomes" id="UP000277580">
    <property type="component" value="Unassembled WGS sequence"/>
</dbReference>
<sequence length="434" mass="48779">MSNAMKKLKLLHHLTAASANATASTSSMPPPPASAQQFPTPPTSPIRHHFHPQSQSYLDVSNALRSARHALNSIQSSTVVPQQHQYHTQADQIMRNSHYAAMVQQPPRPSGAPACLLPQAFMVLTPNDPHPAICLPASPPPVTSHMHNHYHHHSTLIPPVPINPPIQQVLMSEQAVPRGNTTIYSSRPPAPTYQGASHYQYQTTRRPSTQKRPRLTTDAVSKIGKDSRLARWERVVGYVREQRKASAASQADSTPADPTLSAIEAKKAFIREIERKNRFLDMIDYDEQKQRSLWSGGSAGTNGVDEFVWSEDEDDDSFRKVVENQHALEEHKRRLDRLYPEDVVKEKVAVAEEGVFTLEDGEATVKDFEMGNGLTRSSRSEKRPRSSPAVESNAYWELMKRTEIEKLPELRRESQIEGGLDRLAGREMRRFSVY</sequence>
<feature type="region of interest" description="Disordered" evidence="1">
    <location>
        <begin position="184"/>
        <end position="214"/>
    </location>
</feature>
<feature type="compositionally biased region" description="Polar residues" evidence="1">
    <location>
        <begin position="194"/>
        <end position="207"/>
    </location>
</feature>
<keyword evidence="3" id="KW-1185">Reference proteome</keyword>
<feature type="region of interest" description="Disordered" evidence="1">
    <location>
        <begin position="19"/>
        <end position="50"/>
    </location>
</feature>
<protein>
    <submittedName>
        <fullName evidence="2">Uncharacterized protein</fullName>
    </submittedName>
</protein>
<reference evidence="2 3" key="1">
    <citation type="journal article" date="2018" name="Nat. Ecol. Evol.">
        <title>Pezizomycetes genomes reveal the molecular basis of ectomycorrhizal truffle lifestyle.</title>
        <authorList>
            <person name="Murat C."/>
            <person name="Payen T."/>
            <person name="Noel B."/>
            <person name="Kuo A."/>
            <person name="Morin E."/>
            <person name="Chen J."/>
            <person name="Kohler A."/>
            <person name="Krizsan K."/>
            <person name="Balestrini R."/>
            <person name="Da Silva C."/>
            <person name="Montanini B."/>
            <person name="Hainaut M."/>
            <person name="Levati E."/>
            <person name="Barry K.W."/>
            <person name="Belfiori B."/>
            <person name="Cichocki N."/>
            <person name="Clum A."/>
            <person name="Dockter R.B."/>
            <person name="Fauchery L."/>
            <person name="Guy J."/>
            <person name="Iotti M."/>
            <person name="Le Tacon F."/>
            <person name="Lindquist E.A."/>
            <person name="Lipzen A."/>
            <person name="Malagnac F."/>
            <person name="Mello A."/>
            <person name="Molinier V."/>
            <person name="Miyauchi S."/>
            <person name="Poulain J."/>
            <person name="Riccioni C."/>
            <person name="Rubini A."/>
            <person name="Sitrit Y."/>
            <person name="Splivallo R."/>
            <person name="Traeger S."/>
            <person name="Wang M."/>
            <person name="Zifcakova L."/>
            <person name="Wipf D."/>
            <person name="Zambonelli A."/>
            <person name="Paolocci F."/>
            <person name="Nowrousian M."/>
            <person name="Ottonello S."/>
            <person name="Baldrian P."/>
            <person name="Spatafora J.W."/>
            <person name="Henrissat B."/>
            <person name="Nagy L.G."/>
            <person name="Aury J.M."/>
            <person name="Wincker P."/>
            <person name="Grigoriev I.V."/>
            <person name="Bonfante P."/>
            <person name="Martin F.M."/>
        </authorList>
    </citation>
    <scope>NUCLEOTIDE SEQUENCE [LARGE SCALE GENOMIC DNA]</scope>
    <source>
        <strain evidence="2 3">CCBAS932</strain>
    </source>
</reference>
<evidence type="ECO:0000313" key="3">
    <source>
        <dbReference type="Proteomes" id="UP000277580"/>
    </source>
</evidence>
<evidence type="ECO:0000256" key="1">
    <source>
        <dbReference type="SAM" id="MobiDB-lite"/>
    </source>
</evidence>
<dbReference type="InParanoid" id="A0A3N4L0R9"/>
<proteinExistence type="predicted"/>
<evidence type="ECO:0000313" key="2">
    <source>
        <dbReference type="EMBL" id="RPB16413.1"/>
    </source>
</evidence>
<feature type="region of interest" description="Disordered" evidence="1">
    <location>
        <begin position="369"/>
        <end position="392"/>
    </location>
</feature>
<feature type="compositionally biased region" description="Pro residues" evidence="1">
    <location>
        <begin position="28"/>
        <end position="44"/>
    </location>
</feature>
<dbReference type="EMBL" id="ML119109">
    <property type="protein sequence ID" value="RPB16413.1"/>
    <property type="molecule type" value="Genomic_DNA"/>
</dbReference>
<organism evidence="2 3">
    <name type="scientific">Morchella conica CCBAS932</name>
    <dbReference type="NCBI Taxonomy" id="1392247"/>
    <lineage>
        <taxon>Eukaryota</taxon>
        <taxon>Fungi</taxon>
        <taxon>Dikarya</taxon>
        <taxon>Ascomycota</taxon>
        <taxon>Pezizomycotina</taxon>
        <taxon>Pezizomycetes</taxon>
        <taxon>Pezizales</taxon>
        <taxon>Morchellaceae</taxon>
        <taxon>Morchella</taxon>
    </lineage>
</organism>
<gene>
    <name evidence="2" type="ORF">P167DRAFT_317071</name>
</gene>